<dbReference type="InterPro" id="IPR027831">
    <property type="entry name" value="DUF4485"/>
</dbReference>
<evidence type="ECO:0000259" key="1">
    <source>
        <dbReference type="Pfam" id="PF14846"/>
    </source>
</evidence>
<dbReference type="Pfam" id="PF14846">
    <property type="entry name" value="DUF4485"/>
    <property type="match status" value="1"/>
</dbReference>
<evidence type="ECO:0000313" key="3">
    <source>
        <dbReference type="RefSeq" id="XP_011503217.1"/>
    </source>
</evidence>
<keyword evidence="2" id="KW-1185">Reference proteome</keyword>
<proteinExistence type="predicted"/>
<reference evidence="3" key="1">
    <citation type="submission" date="2025-08" db="UniProtKB">
        <authorList>
            <consortium name="RefSeq"/>
        </authorList>
    </citation>
    <scope>IDENTIFICATION</scope>
</reference>
<dbReference type="KEGG" id="csol:105366466"/>
<dbReference type="Proteomes" id="UP000695007">
    <property type="component" value="Unplaced"/>
</dbReference>
<feature type="domain" description="DUF4485" evidence="1">
    <location>
        <begin position="12"/>
        <end position="91"/>
    </location>
</feature>
<organism evidence="2 3">
    <name type="scientific">Ceratosolen solmsi marchali</name>
    <dbReference type="NCBI Taxonomy" id="326594"/>
    <lineage>
        <taxon>Eukaryota</taxon>
        <taxon>Metazoa</taxon>
        <taxon>Ecdysozoa</taxon>
        <taxon>Arthropoda</taxon>
        <taxon>Hexapoda</taxon>
        <taxon>Insecta</taxon>
        <taxon>Pterygota</taxon>
        <taxon>Neoptera</taxon>
        <taxon>Endopterygota</taxon>
        <taxon>Hymenoptera</taxon>
        <taxon>Apocrita</taxon>
        <taxon>Proctotrupomorpha</taxon>
        <taxon>Chalcidoidea</taxon>
        <taxon>Agaonidae</taxon>
        <taxon>Agaoninae</taxon>
        <taxon>Ceratosolen</taxon>
    </lineage>
</organism>
<gene>
    <name evidence="3" type="primary">LOC105366466</name>
</gene>
<evidence type="ECO:0000313" key="2">
    <source>
        <dbReference type="Proteomes" id="UP000695007"/>
    </source>
</evidence>
<dbReference type="GeneID" id="105366466"/>
<sequence>MSKFDDRHAQILDEQFEDILYRVKPYLLNLAISSDSRHCRLWLERFDHAEDQRSLRNDYLLELYRQLKNGYLRVPFNKPPENGRLVPLSKFHRLVHATSLFYYRIPFNHNLKCHCTIFNLW</sequence>
<accession>A0AAJ6YS68</accession>
<dbReference type="AlphaFoldDB" id="A0AAJ6YS68"/>
<dbReference type="RefSeq" id="XP_011503217.1">
    <property type="nucleotide sequence ID" value="XM_011504915.1"/>
</dbReference>
<protein>
    <submittedName>
        <fullName evidence="3">Centrosomal protein of 112 kDa-like</fullName>
    </submittedName>
</protein>
<name>A0AAJ6YS68_9HYME</name>